<feature type="compositionally biased region" description="Polar residues" evidence="1">
    <location>
        <begin position="865"/>
        <end position="892"/>
    </location>
</feature>
<dbReference type="EMBL" id="AZBU02000001">
    <property type="protein sequence ID" value="TMS39431.1"/>
    <property type="molecule type" value="Genomic_DNA"/>
</dbReference>
<feature type="compositionally biased region" description="Polar residues" evidence="1">
    <location>
        <begin position="835"/>
        <end position="849"/>
    </location>
</feature>
<feature type="compositionally biased region" description="Polar residues" evidence="1">
    <location>
        <begin position="1085"/>
        <end position="1109"/>
    </location>
</feature>
<feature type="compositionally biased region" description="Polar residues" evidence="1">
    <location>
        <begin position="813"/>
        <end position="824"/>
    </location>
</feature>
<protein>
    <submittedName>
        <fullName evidence="2">Uncharacterized protein</fullName>
    </submittedName>
</protein>
<feature type="compositionally biased region" description="Polar residues" evidence="1">
    <location>
        <begin position="316"/>
        <end position="331"/>
    </location>
</feature>
<feature type="region of interest" description="Disordered" evidence="1">
    <location>
        <begin position="178"/>
        <end position="266"/>
    </location>
</feature>
<evidence type="ECO:0000313" key="3">
    <source>
        <dbReference type="Proteomes" id="UP000298663"/>
    </source>
</evidence>
<accession>A0A4U8V0R8</accession>
<dbReference type="EMBL" id="CM016762">
    <property type="protein sequence ID" value="TMS39431.1"/>
    <property type="molecule type" value="Genomic_DNA"/>
</dbReference>
<proteinExistence type="predicted"/>
<feature type="region of interest" description="Disordered" evidence="1">
    <location>
        <begin position="281"/>
        <end position="331"/>
    </location>
</feature>
<feature type="region of interest" description="Disordered" evidence="1">
    <location>
        <begin position="1083"/>
        <end position="1109"/>
    </location>
</feature>
<organism evidence="2 3">
    <name type="scientific">Steinernema carpocapsae</name>
    <name type="common">Entomopathogenic nematode</name>
    <dbReference type="NCBI Taxonomy" id="34508"/>
    <lineage>
        <taxon>Eukaryota</taxon>
        <taxon>Metazoa</taxon>
        <taxon>Ecdysozoa</taxon>
        <taxon>Nematoda</taxon>
        <taxon>Chromadorea</taxon>
        <taxon>Rhabditida</taxon>
        <taxon>Tylenchina</taxon>
        <taxon>Panagrolaimomorpha</taxon>
        <taxon>Strongyloidoidea</taxon>
        <taxon>Steinernematidae</taxon>
        <taxon>Steinernema</taxon>
    </lineage>
</organism>
<feature type="compositionally biased region" description="Polar residues" evidence="1">
    <location>
        <begin position="914"/>
        <end position="934"/>
    </location>
</feature>
<dbReference type="Proteomes" id="UP000298663">
    <property type="component" value="Chromosome X"/>
</dbReference>
<feature type="compositionally biased region" description="Polar residues" evidence="1">
    <location>
        <begin position="460"/>
        <end position="474"/>
    </location>
</feature>
<feature type="compositionally biased region" description="Polar residues" evidence="1">
    <location>
        <begin position="954"/>
        <end position="972"/>
    </location>
</feature>
<comment type="caution">
    <text evidence="2">The sequence shown here is derived from an EMBL/GenBank/DDBJ whole genome shotgun (WGS) entry which is preliminary data.</text>
</comment>
<gene>
    <name evidence="2" type="ORF">L596_005956</name>
</gene>
<keyword evidence="3" id="KW-1185">Reference proteome</keyword>
<name>A0A4U8V0R8_STECR</name>
<feature type="region of interest" description="Disordered" evidence="1">
    <location>
        <begin position="402"/>
        <end position="492"/>
    </location>
</feature>
<reference evidence="2 3" key="2">
    <citation type="journal article" date="2019" name="G3 (Bethesda)">
        <title>Hybrid Assembly of the Genome of the Entomopathogenic Nematode Steinernema carpocapsae Identifies the X-Chromosome.</title>
        <authorList>
            <person name="Serra L."/>
            <person name="Macchietto M."/>
            <person name="Macias-Munoz A."/>
            <person name="McGill C.J."/>
            <person name="Rodriguez I.M."/>
            <person name="Rodriguez B."/>
            <person name="Murad R."/>
            <person name="Mortazavi A."/>
        </authorList>
    </citation>
    <scope>NUCLEOTIDE SEQUENCE [LARGE SCALE GENOMIC DNA]</scope>
    <source>
        <strain evidence="2 3">ALL</strain>
    </source>
</reference>
<sequence length="1109" mass="119336">MRLNDAQKQLELGPPAATGLPQPSQVPSTDQPGPSEVTVAKTFTAKSTIPEPDKPGPSRVFPGPSGVDVNEAFAPKTSFTERKKPGSSGAFINKAFGPNSFIRDPNKTQSSAVTVNKASALHSNRPERFDLIVNKFFAPRTSIPDRDKPGPSEVIVNEDYAPKSGASVVVVNKAFASDLSQPEPLRKKPSKLDPGKLEPSEIIVNKVHPPKTSIPDPDKPGPSCVVVNKACVPESSLPDPDKPKPSGDAVNEAFAPDSTLSQNPLAIKKRAYRRRLALERKHLREAEGLPPKKRGRPFKLFNIPESPDVSVSDSDGTISRPGSSLSGTITPSTALGNLQPMAETFPASLASFSHLEVVLNPPKKRRERLPTNIESVIPSPRVSISDSDNTVSRPESFMSVYVAPSTPSVDARQRPNTAAEQHKKGCQATAPQKPPTSTAVPEKPTNAESVPERWEKNDGLPQNSIPELTTSRITDLSEIRQKSYMPSTRSSKLGVPISTVASTTLTPLMQDLPVEQPKSSLQEATLRSLSAAAKRPAEEQHYFNEEPTKRTCLQVTSPSNPCADQVSSQFLQNQLSSNTMWVQVPVPNGVSYLPVLSINPPPPGMFTQTTMPEIRQIAPSINLGPIDPNLLGSPFVGQQFVLEPLQGAAIGQPNLSHTAPSVFYQPPPSQLAETQFQIPVMVPPANSFDSAETNLSNASQQTAAAQVATFHSNPGHVSATSQANLHQDPCTFGYQIPMTSLQTSASQSHFPEMVPSQTTTYNSVTAASNGINLPLPHSDAISPVSSSQSAVPVSSSSEHGITSGFGHFKQCSPVYQTPSTQMRDSQLPVPPMRSPTVSQPAAFSNNEQPDTLLKESNPAAHHPEPTSNLINLSPLQLESSNSVNTSQATVDPTVNGHASFHRGPSGFANRADLTLTTSSSEQNHFIPTQSTRPSLGSPPPSNRIKLPPLKLDTPSPTSAVQPSTDVNANQTPFPSYTQVLTTGEMVNPITGERLGFRFPTHGRPEGYVSRSMYDCFANDYGLDAEQLHPRNTYDRHMSVCNSLEERMFEDELAQYLKEPFPCPPPNTPSGLKANKTTRRAILPQQVRQASSVKDQGGLSKTTNVTSSKA</sequence>
<reference evidence="2 3" key="1">
    <citation type="journal article" date="2015" name="Genome Biol.">
        <title>Comparative genomics of Steinernema reveals deeply conserved gene regulatory networks.</title>
        <authorList>
            <person name="Dillman A.R."/>
            <person name="Macchietto M."/>
            <person name="Porter C.F."/>
            <person name="Rogers A."/>
            <person name="Williams B."/>
            <person name="Antoshechkin I."/>
            <person name="Lee M.M."/>
            <person name="Goodwin Z."/>
            <person name="Lu X."/>
            <person name="Lewis E.E."/>
            <person name="Goodrich-Blair H."/>
            <person name="Stock S.P."/>
            <person name="Adams B.J."/>
            <person name="Sternberg P.W."/>
            <person name="Mortazavi A."/>
        </authorList>
    </citation>
    <scope>NUCLEOTIDE SEQUENCE [LARGE SCALE GENOMIC DNA]</scope>
    <source>
        <strain evidence="2 3">ALL</strain>
    </source>
</reference>
<evidence type="ECO:0000256" key="1">
    <source>
        <dbReference type="SAM" id="MobiDB-lite"/>
    </source>
</evidence>
<feature type="region of interest" description="Disordered" evidence="1">
    <location>
        <begin position="812"/>
        <end position="972"/>
    </location>
</feature>
<evidence type="ECO:0000313" key="2">
    <source>
        <dbReference type="EMBL" id="TMS39431.1"/>
    </source>
</evidence>
<feature type="compositionally biased region" description="Basic and acidic residues" evidence="1">
    <location>
        <begin position="184"/>
        <end position="199"/>
    </location>
</feature>
<feature type="region of interest" description="Disordered" evidence="1">
    <location>
        <begin position="1"/>
        <end position="107"/>
    </location>
</feature>
<feature type="compositionally biased region" description="Polar residues" evidence="1">
    <location>
        <begin position="21"/>
        <end position="32"/>
    </location>
</feature>
<dbReference type="AlphaFoldDB" id="A0A4U8V0R8"/>